<evidence type="ECO:0008006" key="4">
    <source>
        <dbReference type="Google" id="ProtNLM"/>
    </source>
</evidence>
<reference evidence="2" key="2">
    <citation type="submission" date="2021-08" db="EMBL/GenBank/DDBJ databases">
        <authorList>
            <person name="Gostincar C."/>
            <person name="Sun X."/>
            <person name="Song Z."/>
            <person name="Gunde-Cimerman N."/>
        </authorList>
    </citation>
    <scope>NUCLEOTIDE SEQUENCE</scope>
    <source>
        <strain evidence="2">EXF-9298</strain>
    </source>
</reference>
<protein>
    <recommendedName>
        <fullName evidence="4">LisH domain-containing protein</fullName>
    </recommendedName>
</protein>
<dbReference type="Pfam" id="PF08513">
    <property type="entry name" value="LisH"/>
    <property type="match status" value="1"/>
</dbReference>
<dbReference type="Proteomes" id="UP000729357">
    <property type="component" value="Unassembled WGS sequence"/>
</dbReference>
<dbReference type="AlphaFoldDB" id="A0A9P8JL83"/>
<dbReference type="Gene3D" id="1.20.960.30">
    <property type="match status" value="1"/>
</dbReference>
<feature type="compositionally biased region" description="Basic and acidic residues" evidence="1">
    <location>
        <begin position="132"/>
        <end position="152"/>
    </location>
</feature>
<evidence type="ECO:0000256" key="1">
    <source>
        <dbReference type="SAM" id="MobiDB-lite"/>
    </source>
</evidence>
<keyword evidence="3" id="KW-1185">Reference proteome</keyword>
<feature type="non-terminal residue" evidence="2">
    <location>
        <position position="219"/>
    </location>
</feature>
<sequence length="219" mass="25009">MGDGALGSDHINYLILRYLQEAGHENAARALHQDWHRPQEYGDPEKLPFAPLVKQHELVHIIQDAIFHDQLLAQVTNQSRRFNLTTRQFAHRSSTDRRPSTNQHDFPLPPAKRSRKSNDSLNPDSMHIDPTPQDHDQDADRDPTPDAPDPEHIPTTSSATQTDKKLKSKSETMYWALDQPDASIMHALWNPKLSHSTRLLTVGESLCRFYDLPHHTKNG</sequence>
<proteinExistence type="predicted"/>
<name>A0A9P8JL83_AURME</name>
<feature type="region of interest" description="Disordered" evidence="1">
    <location>
        <begin position="87"/>
        <end position="166"/>
    </location>
</feature>
<gene>
    <name evidence="2" type="ORF">KCU98_g18390</name>
</gene>
<organism evidence="2 3">
    <name type="scientific">Aureobasidium melanogenum</name>
    <name type="common">Aureobasidium pullulans var. melanogenum</name>
    <dbReference type="NCBI Taxonomy" id="46634"/>
    <lineage>
        <taxon>Eukaryota</taxon>
        <taxon>Fungi</taxon>
        <taxon>Dikarya</taxon>
        <taxon>Ascomycota</taxon>
        <taxon>Pezizomycotina</taxon>
        <taxon>Dothideomycetes</taxon>
        <taxon>Dothideomycetidae</taxon>
        <taxon>Dothideales</taxon>
        <taxon>Saccotheciaceae</taxon>
        <taxon>Aureobasidium</taxon>
    </lineage>
</organism>
<accession>A0A9P8JL83</accession>
<reference evidence="2" key="1">
    <citation type="journal article" date="2021" name="J Fungi (Basel)">
        <title>Virulence traits and population genomics of the black yeast Aureobasidium melanogenum.</title>
        <authorList>
            <person name="Cernosa A."/>
            <person name="Sun X."/>
            <person name="Gostincar C."/>
            <person name="Fang C."/>
            <person name="Gunde-Cimerman N."/>
            <person name="Song Z."/>
        </authorList>
    </citation>
    <scope>NUCLEOTIDE SEQUENCE</scope>
    <source>
        <strain evidence="2">EXF-9298</strain>
    </source>
</reference>
<evidence type="ECO:0000313" key="2">
    <source>
        <dbReference type="EMBL" id="KAG9945886.1"/>
    </source>
</evidence>
<dbReference type="InterPro" id="IPR006594">
    <property type="entry name" value="LisH"/>
</dbReference>
<comment type="caution">
    <text evidence="2">The sequence shown here is derived from an EMBL/GenBank/DDBJ whole genome shotgun (WGS) entry which is preliminary data.</text>
</comment>
<dbReference type="PROSITE" id="PS50896">
    <property type="entry name" value="LISH"/>
    <property type="match status" value="1"/>
</dbReference>
<evidence type="ECO:0000313" key="3">
    <source>
        <dbReference type="Proteomes" id="UP000729357"/>
    </source>
</evidence>
<dbReference type="EMBL" id="JAHFXS010004894">
    <property type="protein sequence ID" value="KAG9945886.1"/>
    <property type="molecule type" value="Genomic_DNA"/>
</dbReference>